<gene>
    <name evidence="1" type="ORF">QVD17_19928</name>
</gene>
<dbReference type="PANTHER" id="PTHR36617">
    <property type="entry name" value="PROTEIN, PUTATIVE-RELATED"/>
    <property type="match status" value="1"/>
</dbReference>
<proteinExistence type="predicted"/>
<dbReference type="Proteomes" id="UP001229421">
    <property type="component" value="Unassembled WGS sequence"/>
</dbReference>
<protein>
    <submittedName>
        <fullName evidence="1">Uncharacterized protein</fullName>
    </submittedName>
</protein>
<keyword evidence="2" id="KW-1185">Reference proteome</keyword>
<evidence type="ECO:0000313" key="1">
    <source>
        <dbReference type="EMBL" id="KAK1424595.1"/>
    </source>
</evidence>
<dbReference type="PANTHER" id="PTHR36617:SF15">
    <property type="entry name" value="REVERSE TRANSCRIPTASE ZINC-BINDING DOMAIN-CONTAINING PROTEIN"/>
    <property type="match status" value="1"/>
</dbReference>
<reference evidence="1" key="1">
    <citation type="journal article" date="2023" name="bioRxiv">
        <title>Improved chromosome-level genome assembly for marigold (Tagetes erecta).</title>
        <authorList>
            <person name="Jiang F."/>
            <person name="Yuan L."/>
            <person name="Wang S."/>
            <person name="Wang H."/>
            <person name="Xu D."/>
            <person name="Wang A."/>
            <person name="Fan W."/>
        </authorList>
    </citation>
    <scope>NUCLEOTIDE SEQUENCE</scope>
    <source>
        <strain evidence="1">WSJ</strain>
        <tissue evidence="1">Leaf</tissue>
    </source>
</reference>
<organism evidence="1 2">
    <name type="scientific">Tagetes erecta</name>
    <name type="common">African marigold</name>
    <dbReference type="NCBI Taxonomy" id="13708"/>
    <lineage>
        <taxon>Eukaryota</taxon>
        <taxon>Viridiplantae</taxon>
        <taxon>Streptophyta</taxon>
        <taxon>Embryophyta</taxon>
        <taxon>Tracheophyta</taxon>
        <taxon>Spermatophyta</taxon>
        <taxon>Magnoliopsida</taxon>
        <taxon>eudicotyledons</taxon>
        <taxon>Gunneridae</taxon>
        <taxon>Pentapetalae</taxon>
        <taxon>asterids</taxon>
        <taxon>campanulids</taxon>
        <taxon>Asterales</taxon>
        <taxon>Asteraceae</taxon>
        <taxon>Asteroideae</taxon>
        <taxon>Heliantheae alliance</taxon>
        <taxon>Tageteae</taxon>
        <taxon>Tagetes</taxon>
    </lineage>
</organism>
<sequence length="101" mass="11962">MEKFPLLFSLEKDKNCKVGDRGREVNGETVWSWNWRRNVISGQPFQELQDLLNQIQGMSISQEEDKWNWLEEDNGKYSSKSLRGTEEFRWTRLSVPLALVK</sequence>
<dbReference type="AlphaFoldDB" id="A0AAD8KKC1"/>
<dbReference type="EMBL" id="JAUHHV010000005">
    <property type="protein sequence ID" value="KAK1424595.1"/>
    <property type="molecule type" value="Genomic_DNA"/>
</dbReference>
<evidence type="ECO:0000313" key="2">
    <source>
        <dbReference type="Proteomes" id="UP001229421"/>
    </source>
</evidence>
<comment type="caution">
    <text evidence="1">The sequence shown here is derived from an EMBL/GenBank/DDBJ whole genome shotgun (WGS) entry which is preliminary data.</text>
</comment>
<accession>A0AAD8KKC1</accession>
<name>A0AAD8KKC1_TARER</name>